<evidence type="ECO:0000313" key="2">
    <source>
        <dbReference type="Proteomes" id="UP000054995"/>
    </source>
</evidence>
<name>A0A0V1FHY3_TRIPS</name>
<keyword evidence="2" id="KW-1185">Reference proteome</keyword>
<comment type="caution">
    <text evidence="1">The sequence shown here is derived from an EMBL/GenBank/DDBJ whole genome shotgun (WGS) entry which is preliminary data.</text>
</comment>
<dbReference type="AlphaFoldDB" id="A0A0V1FHY3"/>
<evidence type="ECO:0000313" key="1">
    <source>
        <dbReference type="EMBL" id="KRY85654.1"/>
    </source>
</evidence>
<reference evidence="1 2" key="1">
    <citation type="submission" date="2015-01" db="EMBL/GenBank/DDBJ databases">
        <title>Evolution of Trichinella species and genotypes.</title>
        <authorList>
            <person name="Korhonen P.K."/>
            <person name="Edoardo P."/>
            <person name="Giuseppe L.R."/>
            <person name="Gasser R.B."/>
        </authorList>
    </citation>
    <scope>NUCLEOTIDE SEQUENCE [LARGE SCALE GENOMIC DNA]</scope>
    <source>
        <strain evidence="1">ISS470</strain>
    </source>
</reference>
<dbReference type="EMBL" id="JYDT01000086">
    <property type="protein sequence ID" value="KRY85654.1"/>
    <property type="molecule type" value="Genomic_DNA"/>
</dbReference>
<protein>
    <submittedName>
        <fullName evidence="1">Uncharacterized protein</fullName>
    </submittedName>
</protein>
<gene>
    <name evidence="1" type="ORF">T4D_8965</name>
</gene>
<accession>A0A0V1FHY3</accession>
<organism evidence="1 2">
    <name type="scientific">Trichinella pseudospiralis</name>
    <name type="common">Parasitic roundworm</name>
    <dbReference type="NCBI Taxonomy" id="6337"/>
    <lineage>
        <taxon>Eukaryota</taxon>
        <taxon>Metazoa</taxon>
        <taxon>Ecdysozoa</taxon>
        <taxon>Nematoda</taxon>
        <taxon>Enoplea</taxon>
        <taxon>Dorylaimia</taxon>
        <taxon>Trichinellida</taxon>
        <taxon>Trichinellidae</taxon>
        <taxon>Trichinella</taxon>
    </lineage>
</organism>
<sequence>MDVQVWWLLWLDGFCGMDFGVAVKLKWLILIMHFSIADAVRLNFAKLRNPNKHYIWSKCWTFKQLCLMAFILS</sequence>
<dbReference type="Proteomes" id="UP000054995">
    <property type="component" value="Unassembled WGS sequence"/>
</dbReference>
<proteinExistence type="predicted"/>